<dbReference type="EMBL" id="AVOT02021754">
    <property type="protein sequence ID" value="MBW0510775.1"/>
    <property type="molecule type" value="Genomic_DNA"/>
</dbReference>
<keyword evidence="6" id="KW-0695">RNA-directed DNA polymerase</keyword>
<keyword evidence="4" id="KW-0255">Endonuclease</keyword>
<dbReference type="CDD" id="cd01647">
    <property type="entry name" value="RT_LTR"/>
    <property type="match status" value="1"/>
</dbReference>
<evidence type="ECO:0008006" key="11">
    <source>
        <dbReference type="Google" id="ProtNLM"/>
    </source>
</evidence>
<dbReference type="GO" id="GO:0003964">
    <property type="term" value="F:RNA-directed DNA polymerase activity"/>
    <property type="evidence" value="ECO:0007669"/>
    <property type="project" value="UniProtKB-KW"/>
</dbReference>
<dbReference type="Pfam" id="PF00078">
    <property type="entry name" value="RVT_1"/>
    <property type="match status" value="1"/>
</dbReference>
<dbReference type="Gene3D" id="3.30.70.270">
    <property type="match status" value="2"/>
</dbReference>
<evidence type="ECO:0000256" key="4">
    <source>
        <dbReference type="ARBA" id="ARBA00022759"/>
    </source>
</evidence>
<keyword evidence="1" id="KW-0808">Transferase</keyword>
<dbReference type="Gene3D" id="3.10.10.10">
    <property type="entry name" value="HIV Type 1 Reverse Transcriptase, subunit A, domain 1"/>
    <property type="match status" value="1"/>
</dbReference>
<evidence type="ECO:0000259" key="7">
    <source>
        <dbReference type="Pfam" id="PF00078"/>
    </source>
</evidence>
<keyword evidence="5" id="KW-0378">Hydrolase</keyword>
<keyword evidence="10" id="KW-1185">Reference proteome</keyword>
<dbReference type="InterPro" id="IPR041373">
    <property type="entry name" value="RT_RNaseH"/>
</dbReference>
<feature type="domain" description="Reverse transcriptase RNase H-like" evidence="8">
    <location>
        <begin position="309"/>
        <end position="417"/>
    </location>
</feature>
<evidence type="ECO:0000256" key="5">
    <source>
        <dbReference type="ARBA" id="ARBA00022801"/>
    </source>
</evidence>
<organism evidence="9 10">
    <name type="scientific">Austropuccinia psidii MF-1</name>
    <dbReference type="NCBI Taxonomy" id="1389203"/>
    <lineage>
        <taxon>Eukaryota</taxon>
        <taxon>Fungi</taxon>
        <taxon>Dikarya</taxon>
        <taxon>Basidiomycota</taxon>
        <taxon>Pucciniomycotina</taxon>
        <taxon>Pucciniomycetes</taxon>
        <taxon>Pucciniales</taxon>
        <taxon>Sphaerophragmiaceae</taxon>
        <taxon>Austropuccinia</taxon>
    </lineage>
</organism>
<evidence type="ECO:0000259" key="8">
    <source>
        <dbReference type="Pfam" id="PF17917"/>
    </source>
</evidence>
<dbReference type="AlphaFoldDB" id="A0A9Q3HQY9"/>
<evidence type="ECO:0000256" key="3">
    <source>
        <dbReference type="ARBA" id="ARBA00022722"/>
    </source>
</evidence>
<dbReference type="CDD" id="cd09274">
    <property type="entry name" value="RNase_HI_RT_Ty3"/>
    <property type="match status" value="1"/>
</dbReference>
<dbReference type="PANTHER" id="PTHR37984">
    <property type="entry name" value="PROTEIN CBG26694"/>
    <property type="match status" value="1"/>
</dbReference>
<dbReference type="PANTHER" id="PTHR37984:SF5">
    <property type="entry name" value="PROTEIN NYNRIN-LIKE"/>
    <property type="match status" value="1"/>
</dbReference>
<evidence type="ECO:0000256" key="1">
    <source>
        <dbReference type="ARBA" id="ARBA00022679"/>
    </source>
</evidence>
<evidence type="ECO:0000256" key="6">
    <source>
        <dbReference type="ARBA" id="ARBA00022918"/>
    </source>
</evidence>
<dbReference type="InterPro" id="IPR050951">
    <property type="entry name" value="Retrovirus_Pol_polyprotein"/>
</dbReference>
<reference evidence="9" key="1">
    <citation type="submission" date="2021-03" db="EMBL/GenBank/DDBJ databases">
        <title>Draft genome sequence of rust myrtle Austropuccinia psidii MF-1, a brazilian biotype.</title>
        <authorList>
            <person name="Quecine M.C."/>
            <person name="Pachon D.M.R."/>
            <person name="Bonatelli M.L."/>
            <person name="Correr F.H."/>
            <person name="Franceschini L.M."/>
            <person name="Leite T.F."/>
            <person name="Margarido G.R.A."/>
            <person name="Almeida C.A."/>
            <person name="Ferrarezi J.A."/>
            <person name="Labate C.A."/>
        </authorList>
    </citation>
    <scope>NUCLEOTIDE SEQUENCE</scope>
    <source>
        <strain evidence="9">MF-1</strain>
    </source>
</reference>
<dbReference type="Proteomes" id="UP000765509">
    <property type="component" value="Unassembled WGS sequence"/>
</dbReference>
<keyword evidence="3" id="KW-0540">Nuclease</keyword>
<sequence>MLRKNRPAFAIGEEPLGKIRGQDIDLNLAVDRPYLPILRRPPYPEGLETSKEIEKHINELLDMDVIRKIAHNEIVEITTPVLITWHYCKRILCGDFKALNKYTKADRYLIPRIPHALDKLAKAKYITKMDCMKGFQKNGVKPNSMKLLRIICHMGIYEYTRMPFCIKNASAHFQRMMDTIFQEEILEGWMVAYIDEIIIYSETWEYHVQYIYRVLTLGHKVLGLSLSIDQNKVAALLLKPVPKNIKDMQSFLGFASYYRNHIRNFAHIASSLYKVCSKDVVFEITKARRDAYERIKNELKNAHMLILPDFELPLKLYIDAACSKGLGAALHQRQIVDCEPREVVICYISRKLKYSETRYGETQTESLCLVWALEKLHYYLEGEVFEVYTDFTALKSLLNMKTTNRHMLRWQIAIQEYRCNMIIIYKEGKSHTNADGHWIRSKATQLITLK</sequence>
<dbReference type="GO" id="GO:0016787">
    <property type="term" value="F:hydrolase activity"/>
    <property type="evidence" value="ECO:0007669"/>
    <property type="project" value="UniProtKB-KW"/>
</dbReference>
<proteinExistence type="predicted"/>
<dbReference type="InterPro" id="IPR000477">
    <property type="entry name" value="RT_dom"/>
</dbReference>
<keyword evidence="2" id="KW-0548">Nucleotidyltransferase</keyword>
<protein>
    <recommendedName>
        <fullName evidence="11">Reverse transcriptase domain-containing protein</fullName>
    </recommendedName>
</protein>
<evidence type="ECO:0000313" key="10">
    <source>
        <dbReference type="Proteomes" id="UP000765509"/>
    </source>
</evidence>
<evidence type="ECO:0000256" key="2">
    <source>
        <dbReference type="ARBA" id="ARBA00022695"/>
    </source>
</evidence>
<name>A0A9Q3HQY9_9BASI</name>
<dbReference type="InterPro" id="IPR043502">
    <property type="entry name" value="DNA/RNA_pol_sf"/>
</dbReference>
<evidence type="ECO:0000313" key="9">
    <source>
        <dbReference type="EMBL" id="MBW0510775.1"/>
    </source>
</evidence>
<dbReference type="SUPFAM" id="SSF56672">
    <property type="entry name" value="DNA/RNA polymerases"/>
    <property type="match status" value="1"/>
</dbReference>
<dbReference type="FunFam" id="3.30.70.270:FF:000020">
    <property type="entry name" value="Transposon Tf2-6 polyprotein-like Protein"/>
    <property type="match status" value="1"/>
</dbReference>
<accession>A0A9Q3HQY9</accession>
<dbReference type="Pfam" id="PF17917">
    <property type="entry name" value="RT_RNaseH"/>
    <property type="match status" value="1"/>
</dbReference>
<gene>
    <name evidence="9" type="ORF">O181_050490</name>
</gene>
<feature type="domain" description="Reverse transcriptase" evidence="7">
    <location>
        <begin position="91"/>
        <end position="253"/>
    </location>
</feature>
<dbReference type="GO" id="GO:0004519">
    <property type="term" value="F:endonuclease activity"/>
    <property type="evidence" value="ECO:0007669"/>
    <property type="project" value="UniProtKB-KW"/>
</dbReference>
<dbReference type="InterPro" id="IPR043128">
    <property type="entry name" value="Rev_trsase/Diguanyl_cyclase"/>
</dbReference>
<comment type="caution">
    <text evidence="9">The sequence shown here is derived from an EMBL/GenBank/DDBJ whole genome shotgun (WGS) entry which is preliminary data.</text>
</comment>
<dbReference type="OrthoDB" id="3364103at2759"/>